<organism evidence="2 3">
    <name type="scientific">Mytilus coruscus</name>
    <name type="common">Sea mussel</name>
    <dbReference type="NCBI Taxonomy" id="42192"/>
    <lineage>
        <taxon>Eukaryota</taxon>
        <taxon>Metazoa</taxon>
        <taxon>Spiralia</taxon>
        <taxon>Lophotrochozoa</taxon>
        <taxon>Mollusca</taxon>
        <taxon>Bivalvia</taxon>
        <taxon>Autobranchia</taxon>
        <taxon>Pteriomorphia</taxon>
        <taxon>Mytilida</taxon>
        <taxon>Mytiloidea</taxon>
        <taxon>Mytilidae</taxon>
        <taxon>Mytilinae</taxon>
        <taxon>Mytilus</taxon>
    </lineage>
</organism>
<reference evidence="2 3" key="1">
    <citation type="submission" date="2020-06" db="EMBL/GenBank/DDBJ databases">
        <authorList>
            <person name="Li R."/>
            <person name="Bekaert M."/>
        </authorList>
    </citation>
    <scope>NUCLEOTIDE SEQUENCE [LARGE SCALE GENOMIC DNA]</scope>
    <source>
        <strain evidence="3">wild</strain>
    </source>
</reference>
<evidence type="ECO:0000313" key="2">
    <source>
        <dbReference type="EMBL" id="CAC5426825.1"/>
    </source>
</evidence>
<sequence>MSDSSDDNFQGFSAHEIELASERYRQTLALNGIGDDIEISDVESELSDENNEDPIFLIGLPHLFTLRNNTGSQTVLGIEKDPVDFFQLSLGDNLIQNIIDKTESYANKQIRDHPDQNKSVWSCPTIVEMKAFFGLTFLMGIEVKPDIKSYWSTDCLETPYFATVMTRDRFQQIMRYLPFPDSNNNIPQLGDPNHDCLYKVRYFMNALNEQMRNQYVPKRQVCVDESMILFKGKVNFKQYMSAKPSKWGIKLWALAESDSGYMSFCEIYSGKKDRPVQGLACSVVKSCVEGAGLVDHGYHIYMDNFFTSPALFVDLFHNFNTGACGTVRKNRKGLPKELMIKKPTGVNERGQSQFRQKETIAATIWKDKKLSQSYLLSMTTQ</sequence>
<dbReference type="PANTHER" id="PTHR46599">
    <property type="entry name" value="PIGGYBAC TRANSPOSABLE ELEMENT-DERIVED PROTEIN 4"/>
    <property type="match status" value="1"/>
</dbReference>
<evidence type="ECO:0000259" key="1">
    <source>
        <dbReference type="Pfam" id="PF13843"/>
    </source>
</evidence>
<dbReference type="EMBL" id="CACVKT020010478">
    <property type="protein sequence ID" value="CAC5426825.1"/>
    <property type="molecule type" value="Genomic_DNA"/>
</dbReference>
<dbReference type="Pfam" id="PF13843">
    <property type="entry name" value="DDE_Tnp_1_7"/>
    <property type="match status" value="1"/>
</dbReference>
<dbReference type="PANTHER" id="PTHR46599:SF3">
    <property type="entry name" value="PIGGYBAC TRANSPOSABLE ELEMENT-DERIVED PROTEIN 4"/>
    <property type="match status" value="1"/>
</dbReference>
<protein>
    <recommendedName>
        <fullName evidence="1">PiggyBac transposable element-derived protein domain-containing protein</fullName>
    </recommendedName>
</protein>
<proteinExistence type="predicted"/>
<gene>
    <name evidence="2" type="ORF">MCOR_58498</name>
</gene>
<evidence type="ECO:0000313" key="3">
    <source>
        <dbReference type="Proteomes" id="UP000507470"/>
    </source>
</evidence>
<feature type="domain" description="PiggyBac transposable element-derived protein" evidence="1">
    <location>
        <begin position="81"/>
        <end position="372"/>
    </location>
</feature>
<dbReference type="AlphaFoldDB" id="A0A6J8F595"/>
<dbReference type="Proteomes" id="UP000507470">
    <property type="component" value="Unassembled WGS sequence"/>
</dbReference>
<accession>A0A6J8F595</accession>
<keyword evidence="3" id="KW-1185">Reference proteome</keyword>
<dbReference type="InterPro" id="IPR029526">
    <property type="entry name" value="PGBD"/>
</dbReference>
<name>A0A6J8F595_MYTCO</name>
<dbReference type="OrthoDB" id="6370142at2759"/>